<evidence type="ECO:0000256" key="2">
    <source>
        <dbReference type="ARBA" id="ARBA00022803"/>
    </source>
</evidence>
<dbReference type="EMBL" id="JAHESF010000015">
    <property type="protein sequence ID" value="MBT1698554.1"/>
    <property type="molecule type" value="Genomic_DNA"/>
</dbReference>
<dbReference type="RefSeq" id="WP_254164876.1">
    <property type="nucleotide sequence ID" value="NZ_JAHESF010000015.1"/>
</dbReference>
<evidence type="ECO:0000256" key="3">
    <source>
        <dbReference type="PROSITE-ProRule" id="PRU00339"/>
    </source>
</evidence>
<dbReference type="Pfam" id="PF13432">
    <property type="entry name" value="TPR_16"/>
    <property type="match status" value="2"/>
</dbReference>
<name>A0AAP2DN70_9BACT</name>
<dbReference type="Proteomes" id="UP001319200">
    <property type="component" value="Unassembled WGS sequence"/>
</dbReference>
<dbReference type="SMART" id="SM00028">
    <property type="entry name" value="TPR"/>
    <property type="match status" value="7"/>
</dbReference>
<evidence type="ECO:0000313" key="4">
    <source>
        <dbReference type="EMBL" id="MBT1698554.1"/>
    </source>
</evidence>
<proteinExistence type="predicted"/>
<keyword evidence="1" id="KW-0677">Repeat</keyword>
<reference evidence="4 5" key="1">
    <citation type="submission" date="2021-05" db="EMBL/GenBank/DDBJ databases">
        <title>A Polyphasic approach of four new species of the genus Ohtaekwangia: Ohtaekwangia histidinii sp. nov., Ohtaekwangia cretensis sp. nov., Ohtaekwangia indiensis sp. nov., Ohtaekwangia reichenbachii sp. nov. from diverse environment.</title>
        <authorList>
            <person name="Octaviana S."/>
        </authorList>
    </citation>
    <scope>NUCLEOTIDE SEQUENCE [LARGE SCALE GENOMIC DNA]</scope>
    <source>
        <strain evidence="4 5">PWU4</strain>
    </source>
</reference>
<feature type="repeat" description="TPR" evidence="3">
    <location>
        <begin position="249"/>
        <end position="282"/>
    </location>
</feature>
<sequence length="553" mass="61786">MNLHHVSPEKNPSGLFISTKRLLVMVMAALFLAVSANTFAQSPDVRKAFRFIDIEQPSKGLSALEQLVSANPDNADYLYYLGLAQLRTGAKDKALASFEKGLSKDEKSGLNYAGKGHVRLLEKNSTDAKAQLDKALSVSKSKDVGVLKAVAEAYLTDTKYLLDAINLLNKAKTINGTDPEVHMLLGDAFLLQNNQNAGETVNSYERAAKADPKFAKPHYKIGKIYQRARTLDIAISSYEKAIAIDPEYAPAYKELGEIYYTQKAADKAVSAYEKYLAISETPGQAKFQLAFFYFMAKNYEKANAIFKEVTTNPNVSPVALKYNAYSLTEQDKTDEARGMFERYFQKAKQEDITASDYAYYGKLLLKLKQDSLANESFAKSIALDSAQAEILQLHGDTYLKRKKFPEAIEAFKQLMAIRQQPLSQDLWSIGRAYYYNEQFPEADSAFSQLAQKQPNMTVGYLYAARAKANIDSTMKEGLAKPMYESFLEKALSNPEKNKKDIIEAYSYLGAYTLHIKNDVLGAKAYYEKILGLDPENSEAKNFMRELNKASKGG</sequence>
<protein>
    <submittedName>
        <fullName evidence="4">Tetratricopeptide repeat protein</fullName>
    </submittedName>
</protein>
<dbReference type="PANTHER" id="PTHR45586:SF1">
    <property type="entry name" value="LIPOPOLYSACCHARIDE ASSEMBLY PROTEIN B"/>
    <property type="match status" value="1"/>
</dbReference>
<dbReference type="PROSITE" id="PS50005">
    <property type="entry name" value="TPR"/>
    <property type="match status" value="4"/>
</dbReference>
<accession>A0AAP2DN70</accession>
<gene>
    <name evidence="4" type="ORF">KK083_16805</name>
</gene>
<keyword evidence="2 3" id="KW-0802">TPR repeat</keyword>
<comment type="caution">
    <text evidence="4">The sequence shown here is derived from an EMBL/GenBank/DDBJ whole genome shotgun (WGS) entry which is preliminary data.</text>
</comment>
<dbReference type="SUPFAM" id="SSF48452">
    <property type="entry name" value="TPR-like"/>
    <property type="match status" value="2"/>
</dbReference>
<keyword evidence="5" id="KW-1185">Reference proteome</keyword>
<dbReference type="AlphaFoldDB" id="A0AAP2DN70"/>
<dbReference type="InterPro" id="IPR051012">
    <property type="entry name" value="CellSynth/LPSAsmb/PSIAsmb"/>
</dbReference>
<evidence type="ECO:0000313" key="5">
    <source>
        <dbReference type="Proteomes" id="UP001319200"/>
    </source>
</evidence>
<evidence type="ECO:0000256" key="1">
    <source>
        <dbReference type="ARBA" id="ARBA00022737"/>
    </source>
</evidence>
<feature type="repeat" description="TPR" evidence="3">
    <location>
        <begin position="388"/>
        <end position="421"/>
    </location>
</feature>
<organism evidence="4 5">
    <name type="scientific">Chryseosolibacter histidini</name>
    <dbReference type="NCBI Taxonomy" id="2782349"/>
    <lineage>
        <taxon>Bacteria</taxon>
        <taxon>Pseudomonadati</taxon>
        <taxon>Bacteroidota</taxon>
        <taxon>Cytophagia</taxon>
        <taxon>Cytophagales</taxon>
        <taxon>Chryseotaleaceae</taxon>
        <taxon>Chryseosolibacter</taxon>
    </lineage>
</organism>
<dbReference type="InterPro" id="IPR019734">
    <property type="entry name" value="TPR_rpt"/>
</dbReference>
<dbReference type="PANTHER" id="PTHR45586">
    <property type="entry name" value="TPR REPEAT-CONTAINING PROTEIN PA4667"/>
    <property type="match status" value="1"/>
</dbReference>
<feature type="repeat" description="TPR" evidence="3">
    <location>
        <begin position="215"/>
        <end position="248"/>
    </location>
</feature>
<dbReference type="InterPro" id="IPR011990">
    <property type="entry name" value="TPR-like_helical_dom_sf"/>
</dbReference>
<dbReference type="Gene3D" id="1.25.40.10">
    <property type="entry name" value="Tetratricopeptide repeat domain"/>
    <property type="match status" value="3"/>
</dbReference>
<feature type="repeat" description="TPR" evidence="3">
    <location>
        <begin position="75"/>
        <end position="108"/>
    </location>
</feature>